<dbReference type="Pfam" id="PF14316">
    <property type="entry name" value="DUF4381"/>
    <property type="match status" value="1"/>
</dbReference>
<protein>
    <submittedName>
        <fullName evidence="2">DUF4381 domain-containing protein</fullName>
    </submittedName>
</protein>
<gene>
    <name evidence="2" type="ORF">EPA99_12400</name>
</gene>
<evidence type="ECO:0000256" key="1">
    <source>
        <dbReference type="SAM" id="Phobius"/>
    </source>
</evidence>
<name>A0A4Q1JTF3_9GAMM</name>
<dbReference type="OrthoDB" id="283083at2"/>
<feature type="transmembrane region" description="Helical" evidence="1">
    <location>
        <begin position="28"/>
        <end position="47"/>
    </location>
</feature>
<keyword evidence="1" id="KW-1133">Transmembrane helix</keyword>
<keyword evidence="1" id="KW-0812">Transmembrane</keyword>
<sequence length="152" mass="16700">MSPAADTLVLRDVHVPAAPGLWPPAPGWWIVIGVVVAVLLWSCALGVRRQRRQASWRRLFDEAAAQPTPAEQVAAVSSLLRRAARRLDPQADRLSGQAWLRWLDGRKGTQFTQGPGRLLLEGAFARSVDPQAVAQLLPVARARFLQLMAGRK</sequence>
<dbReference type="InterPro" id="IPR025489">
    <property type="entry name" value="DUF4381"/>
</dbReference>
<reference evidence="2 3" key="1">
    <citation type="submission" date="2019-01" db="EMBL/GenBank/DDBJ databases">
        <title>Pseudoxanthomonas composti sp. nov., isolated from compost.</title>
        <authorList>
            <person name="Yang G."/>
        </authorList>
    </citation>
    <scope>NUCLEOTIDE SEQUENCE [LARGE SCALE GENOMIC DNA]</scope>
    <source>
        <strain evidence="2 3">GSS15</strain>
    </source>
</reference>
<dbReference type="RefSeq" id="WP_129471548.1">
    <property type="nucleotide sequence ID" value="NZ_SAWZ01000006.1"/>
</dbReference>
<keyword evidence="3" id="KW-1185">Reference proteome</keyword>
<evidence type="ECO:0000313" key="3">
    <source>
        <dbReference type="Proteomes" id="UP000289784"/>
    </source>
</evidence>
<dbReference type="AlphaFoldDB" id="A0A4Q1JTF3"/>
<organism evidence="2 3">
    <name type="scientific">Pseudoxanthomonas composti</name>
    <dbReference type="NCBI Taxonomy" id="2137479"/>
    <lineage>
        <taxon>Bacteria</taxon>
        <taxon>Pseudomonadati</taxon>
        <taxon>Pseudomonadota</taxon>
        <taxon>Gammaproteobacteria</taxon>
        <taxon>Lysobacterales</taxon>
        <taxon>Lysobacteraceae</taxon>
        <taxon>Pseudoxanthomonas</taxon>
    </lineage>
</organism>
<accession>A0A4Q1JTF3</accession>
<keyword evidence="1" id="KW-0472">Membrane</keyword>
<dbReference type="Proteomes" id="UP000289784">
    <property type="component" value="Unassembled WGS sequence"/>
</dbReference>
<dbReference type="EMBL" id="SAWZ01000006">
    <property type="protein sequence ID" value="RXR04277.1"/>
    <property type="molecule type" value="Genomic_DNA"/>
</dbReference>
<proteinExistence type="predicted"/>
<comment type="caution">
    <text evidence="2">The sequence shown here is derived from an EMBL/GenBank/DDBJ whole genome shotgun (WGS) entry which is preliminary data.</text>
</comment>
<evidence type="ECO:0000313" key="2">
    <source>
        <dbReference type="EMBL" id="RXR04277.1"/>
    </source>
</evidence>